<dbReference type="AlphaFoldDB" id="A0A455SQG6"/>
<reference evidence="1" key="1">
    <citation type="submission" date="2018-12" db="EMBL/GenBank/DDBJ databases">
        <title>Novel natural products biosynthetic potential of the class Ktedonobacteria.</title>
        <authorList>
            <person name="Zheng Y."/>
            <person name="Saitou A."/>
            <person name="Wang C.M."/>
            <person name="Toyoda A."/>
            <person name="Minakuchi Y."/>
            <person name="Sekiguchi Y."/>
            <person name="Ueda K."/>
            <person name="Takano H."/>
            <person name="Sakai Y."/>
            <person name="Yokota A."/>
            <person name="Yabe S."/>
        </authorList>
    </citation>
    <scope>NUCLEOTIDE SEQUENCE</scope>
    <source>
        <strain evidence="1">COM3</strain>
    </source>
</reference>
<proteinExistence type="predicted"/>
<name>A0A455SQG6_9CHLR</name>
<sequence length="77" mass="8987">MQRKGAFLQKDDSFSSWDKVELIIPVLVIWDDIASRKRYEMAAEYLDAITAPTETQVKSIKRVRFFLHLSKEEGARL</sequence>
<gene>
    <name evidence="1" type="ORF">KTC_47010</name>
</gene>
<evidence type="ECO:0000313" key="1">
    <source>
        <dbReference type="EMBL" id="BBH89950.1"/>
    </source>
</evidence>
<organism evidence="1">
    <name type="scientific">Thermosporothrix sp. COM3</name>
    <dbReference type="NCBI Taxonomy" id="2490863"/>
    <lineage>
        <taxon>Bacteria</taxon>
        <taxon>Bacillati</taxon>
        <taxon>Chloroflexota</taxon>
        <taxon>Ktedonobacteria</taxon>
        <taxon>Ktedonobacterales</taxon>
        <taxon>Thermosporotrichaceae</taxon>
        <taxon>Thermosporothrix</taxon>
    </lineage>
</organism>
<protein>
    <submittedName>
        <fullName evidence="1">Uncharacterized protein</fullName>
    </submittedName>
</protein>
<dbReference type="EMBL" id="AP019376">
    <property type="protein sequence ID" value="BBH89950.1"/>
    <property type="molecule type" value="Genomic_DNA"/>
</dbReference>
<accession>A0A455SQG6</accession>